<dbReference type="Pfam" id="PF03184">
    <property type="entry name" value="DDE_1"/>
    <property type="match status" value="1"/>
</dbReference>
<dbReference type="AlphaFoldDB" id="A0A9Q1J1Z2"/>
<feature type="compositionally biased region" description="Pro residues" evidence="1">
    <location>
        <begin position="443"/>
        <end position="458"/>
    </location>
</feature>
<dbReference type="InterPro" id="IPR004875">
    <property type="entry name" value="DDE_SF_endonuclease_dom"/>
</dbReference>
<gene>
    <name evidence="3" type="ORF">SKAU_G00115660</name>
</gene>
<dbReference type="PANTHER" id="PTHR19303">
    <property type="entry name" value="TRANSPOSON"/>
    <property type="match status" value="1"/>
</dbReference>
<evidence type="ECO:0000256" key="1">
    <source>
        <dbReference type="SAM" id="MobiDB-lite"/>
    </source>
</evidence>
<organism evidence="3 4">
    <name type="scientific">Synaphobranchus kaupii</name>
    <name type="common">Kaup's arrowtooth eel</name>
    <dbReference type="NCBI Taxonomy" id="118154"/>
    <lineage>
        <taxon>Eukaryota</taxon>
        <taxon>Metazoa</taxon>
        <taxon>Chordata</taxon>
        <taxon>Craniata</taxon>
        <taxon>Vertebrata</taxon>
        <taxon>Euteleostomi</taxon>
        <taxon>Actinopterygii</taxon>
        <taxon>Neopterygii</taxon>
        <taxon>Teleostei</taxon>
        <taxon>Anguilliformes</taxon>
        <taxon>Synaphobranchidae</taxon>
        <taxon>Synaphobranchus</taxon>
    </lineage>
</organism>
<dbReference type="EMBL" id="JAINUF010000004">
    <property type="protein sequence ID" value="KAJ8362735.1"/>
    <property type="molecule type" value="Genomic_DNA"/>
</dbReference>
<dbReference type="InterPro" id="IPR050863">
    <property type="entry name" value="CenT-Element_Derived"/>
</dbReference>
<dbReference type="PANTHER" id="PTHR19303:SF71">
    <property type="entry name" value="ZINC FINGER PHD-TYPE DOMAIN-CONTAINING PROTEIN"/>
    <property type="match status" value="1"/>
</dbReference>
<comment type="caution">
    <text evidence="3">The sequence shown here is derived from an EMBL/GenBank/DDBJ whole genome shotgun (WGS) entry which is preliminary data.</text>
</comment>
<dbReference type="GO" id="GO:0005634">
    <property type="term" value="C:nucleus"/>
    <property type="evidence" value="ECO:0007669"/>
    <property type="project" value="TreeGrafter"/>
</dbReference>
<sequence>MPRFKPRKTNRGSVSAETLSRAADEVIRGGAIKTTSRSYGICHMTLRRFVKARQDLEARGITALPHTGYRSHTKVFSEAQEANLVSYLKRAAQLYYGLNCKEVRKLAYELAKKNNCKYAASWEAVGMASQYWMTAFSKRHPSLSIWARKGKEATSLSQATSFNAHNVSAFFDNLANVLGRHPFTASTVWNVDETGISSVQVPDTVVAEQDGAVTSAGRGQLVTMALAVSAEGLTIPPHFVFPRKKLHPLLLRNGPAGSVGTANGSGWMQGDDFVVFLQHFTARVKPTPERRVLLLLDNHASHLSLKSIDYCRSNNITLLSFPPHCSHKLQPLDRSVFGPLKRFLDTSVDGWMRANPGSTLSIYDVAGMVRQSLPLAATPGNIQAGFRCTGVWPYNRAIFKESDVSPSFVTDRPPPPALSDPVAPAYTCVFHTTHYSPDVESPPSQPSDRPPPHLLPPVAPFSVHPATWPPDADVAGCSDLSCPTIMQSPSAQSPQDVFSPEVLTSQILTDAPFQLGVQNIVSPVHDLISPPKICV</sequence>
<proteinExistence type="predicted"/>
<dbReference type="OrthoDB" id="4327074at2759"/>
<evidence type="ECO:0000259" key="2">
    <source>
        <dbReference type="Pfam" id="PF03184"/>
    </source>
</evidence>
<dbReference type="InterPro" id="IPR036397">
    <property type="entry name" value="RNaseH_sf"/>
</dbReference>
<feature type="domain" description="DDE-1" evidence="2">
    <location>
        <begin position="224"/>
        <end position="342"/>
    </location>
</feature>
<dbReference type="Gene3D" id="3.30.420.10">
    <property type="entry name" value="Ribonuclease H-like superfamily/Ribonuclease H"/>
    <property type="match status" value="1"/>
</dbReference>
<name>A0A9Q1J1Z2_SYNKA</name>
<dbReference type="GO" id="GO:0003677">
    <property type="term" value="F:DNA binding"/>
    <property type="evidence" value="ECO:0007669"/>
    <property type="project" value="TreeGrafter"/>
</dbReference>
<dbReference type="Proteomes" id="UP001152622">
    <property type="component" value="Chromosome 4"/>
</dbReference>
<evidence type="ECO:0000313" key="3">
    <source>
        <dbReference type="EMBL" id="KAJ8362735.1"/>
    </source>
</evidence>
<accession>A0A9Q1J1Z2</accession>
<feature type="region of interest" description="Disordered" evidence="1">
    <location>
        <begin position="436"/>
        <end position="458"/>
    </location>
</feature>
<evidence type="ECO:0000313" key="4">
    <source>
        <dbReference type="Proteomes" id="UP001152622"/>
    </source>
</evidence>
<protein>
    <recommendedName>
        <fullName evidence="2">DDE-1 domain-containing protein</fullName>
    </recommendedName>
</protein>
<keyword evidence="4" id="KW-1185">Reference proteome</keyword>
<reference evidence="3" key="1">
    <citation type="journal article" date="2023" name="Science">
        <title>Genome structures resolve the early diversification of teleost fishes.</title>
        <authorList>
            <person name="Parey E."/>
            <person name="Louis A."/>
            <person name="Montfort J."/>
            <person name="Bouchez O."/>
            <person name="Roques C."/>
            <person name="Iampietro C."/>
            <person name="Lluch J."/>
            <person name="Castinel A."/>
            <person name="Donnadieu C."/>
            <person name="Desvignes T."/>
            <person name="Floi Bucao C."/>
            <person name="Jouanno E."/>
            <person name="Wen M."/>
            <person name="Mejri S."/>
            <person name="Dirks R."/>
            <person name="Jansen H."/>
            <person name="Henkel C."/>
            <person name="Chen W.J."/>
            <person name="Zahm M."/>
            <person name="Cabau C."/>
            <person name="Klopp C."/>
            <person name="Thompson A.W."/>
            <person name="Robinson-Rechavi M."/>
            <person name="Braasch I."/>
            <person name="Lecointre G."/>
            <person name="Bobe J."/>
            <person name="Postlethwait J.H."/>
            <person name="Berthelot C."/>
            <person name="Roest Crollius H."/>
            <person name="Guiguen Y."/>
        </authorList>
    </citation>
    <scope>NUCLEOTIDE SEQUENCE</scope>
    <source>
        <strain evidence="3">WJC10195</strain>
    </source>
</reference>